<comment type="caution">
    <text evidence="2">The sequence shown here is derived from an EMBL/GenBank/DDBJ whole genome shotgun (WGS) entry which is preliminary data.</text>
</comment>
<gene>
    <name evidence="2" type="ORF">PIB30_102081</name>
</gene>
<reference evidence="2 3" key="1">
    <citation type="journal article" date="2023" name="Plants (Basel)">
        <title>Bridging the Gap: Combining Genomics and Transcriptomics Approaches to Understand Stylosanthes scabra, an Orphan Legume from the Brazilian Caatinga.</title>
        <authorList>
            <person name="Ferreira-Neto J.R.C."/>
            <person name="da Silva M.D."/>
            <person name="Binneck E."/>
            <person name="de Melo N.F."/>
            <person name="da Silva R.H."/>
            <person name="de Melo A.L.T.M."/>
            <person name="Pandolfi V."/>
            <person name="Bustamante F.O."/>
            <person name="Brasileiro-Vidal A.C."/>
            <person name="Benko-Iseppon A.M."/>
        </authorList>
    </citation>
    <scope>NUCLEOTIDE SEQUENCE [LARGE SCALE GENOMIC DNA]</scope>
    <source>
        <tissue evidence="2">Leaves</tissue>
    </source>
</reference>
<dbReference type="EMBL" id="JASCZI010003087">
    <property type="protein sequence ID" value="MED6116633.1"/>
    <property type="molecule type" value="Genomic_DNA"/>
</dbReference>
<protein>
    <submittedName>
        <fullName evidence="2">Uncharacterized protein</fullName>
    </submittedName>
</protein>
<keyword evidence="3" id="KW-1185">Reference proteome</keyword>
<sequence length="119" mass="13091">MLSNCPLPHLAEPHALLPPNSRLTYFPEIIKDLLHAGTNPFSKPSCTNSRRKSTPSPHSFVNPESTGVFRLRDTHLKGQTLPSPCCHGFITLCGNLLVPDRVSVSVLLPQIFTPLRLGE</sequence>
<name>A0ABU6QXP1_9FABA</name>
<organism evidence="2 3">
    <name type="scientific">Stylosanthes scabra</name>
    <dbReference type="NCBI Taxonomy" id="79078"/>
    <lineage>
        <taxon>Eukaryota</taxon>
        <taxon>Viridiplantae</taxon>
        <taxon>Streptophyta</taxon>
        <taxon>Embryophyta</taxon>
        <taxon>Tracheophyta</taxon>
        <taxon>Spermatophyta</taxon>
        <taxon>Magnoliopsida</taxon>
        <taxon>eudicotyledons</taxon>
        <taxon>Gunneridae</taxon>
        <taxon>Pentapetalae</taxon>
        <taxon>rosids</taxon>
        <taxon>fabids</taxon>
        <taxon>Fabales</taxon>
        <taxon>Fabaceae</taxon>
        <taxon>Papilionoideae</taxon>
        <taxon>50 kb inversion clade</taxon>
        <taxon>dalbergioids sensu lato</taxon>
        <taxon>Dalbergieae</taxon>
        <taxon>Pterocarpus clade</taxon>
        <taxon>Stylosanthes</taxon>
    </lineage>
</organism>
<evidence type="ECO:0000313" key="2">
    <source>
        <dbReference type="EMBL" id="MED6116633.1"/>
    </source>
</evidence>
<proteinExistence type="predicted"/>
<accession>A0ABU6QXP1</accession>
<evidence type="ECO:0000256" key="1">
    <source>
        <dbReference type="SAM" id="MobiDB-lite"/>
    </source>
</evidence>
<feature type="region of interest" description="Disordered" evidence="1">
    <location>
        <begin position="39"/>
        <end position="64"/>
    </location>
</feature>
<evidence type="ECO:0000313" key="3">
    <source>
        <dbReference type="Proteomes" id="UP001341840"/>
    </source>
</evidence>
<dbReference type="Proteomes" id="UP001341840">
    <property type="component" value="Unassembled WGS sequence"/>
</dbReference>